<dbReference type="PRINTS" id="PR00040">
    <property type="entry name" value="HTHMERR"/>
</dbReference>
<dbReference type="PANTHER" id="PTHR30204">
    <property type="entry name" value="REDOX-CYCLING DRUG-SENSING TRANSCRIPTIONAL ACTIVATOR SOXR"/>
    <property type="match status" value="1"/>
</dbReference>
<dbReference type="InterPro" id="IPR000551">
    <property type="entry name" value="MerR-type_HTH_dom"/>
</dbReference>
<dbReference type="Gene3D" id="1.10.1660.10">
    <property type="match status" value="1"/>
</dbReference>
<gene>
    <name evidence="1" type="ORF">TW71_11515</name>
</gene>
<dbReference type="AlphaFoldDB" id="A0A837G5G9"/>
<accession>A0A837G5G9</accession>
<dbReference type="InterPro" id="IPR047057">
    <property type="entry name" value="MerR_fam"/>
</dbReference>
<dbReference type="Pfam" id="PF13411">
    <property type="entry name" value="MerR_1"/>
    <property type="match status" value="1"/>
</dbReference>
<name>A0A837G5G9_9VIBR</name>
<dbReference type="PROSITE" id="PS50937">
    <property type="entry name" value="HTH_MERR_2"/>
    <property type="match status" value="1"/>
</dbReference>
<comment type="caution">
    <text evidence="1">The sequence shown here is derived from an EMBL/GenBank/DDBJ whole genome shotgun (WGS) entry which is preliminary data.</text>
</comment>
<dbReference type="GO" id="GO:0003677">
    <property type="term" value="F:DNA binding"/>
    <property type="evidence" value="ECO:0007669"/>
    <property type="project" value="InterPro"/>
</dbReference>
<dbReference type="RefSeq" id="WP_045985981.1">
    <property type="nucleotide sequence ID" value="NZ_CP063052.1"/>
</dbReference>
<sequence length="173" mass="20401">MLTVTQLAKACNVSRTTVLYYERVGLLMPATRSDNGYRWYGEKERRRLESIMSYRSFGLPVQEIEPLLDRSDEHKQEQTLRDQFTALEREIQTLRQQQKAILALLEQPILFDQNLLTKERWVNVLRSSGMTEEDMANWHKQFERMEPDAHQEFLESLQIDADEIAEIRAVARA</sequence>
<dbReference type="GO" id="GO:0003700">
    <property type="term" value="F:DNA-binding transcription factor activity"/>
    <property type="evidence" value="ECO:0007669"/>
    <property type="project" value="InterPro"/>
</dbReference>
<dbReference type="EMBL" id="JXXR01000012">
    <property type="protein sequence ID" value="KJY72792.1"/>
    <property type="molecule type" value="Genomic_DNA"/>
</dbReference>
<dbReference type="PANTHER" id="PTHR30204:SF90">
    <property type="entry name" value="HTH-TYPE TRANSCRIPTIONAL ACTIVATOR MTA"/>
    <property type="match status" value="1"/>
</dbReference>
<dbReference type="SMART" id="SM00422">
    <property type="entry name" value="HTH_MERR"/>
    <property type="match status" value="1"/>
</dbReference>
<dbReference type="InterPro" id="IPR009061">
    <property type="entry name" value="DNA-bd_dom_put_sf"/>
</dbReference>
<proteinExistence type="predicted"/>
<reference evidence="1" key="1">
    <citation type="journal article" date="2015" name="BMC Genomics">
        <title>Genome mining reveals unlocked bioactive potential of marine Gram-negative bacteria.</title>
        <authorList>
            <person name="Machado H."/>
            <person name="Sonnenschein E.C."/>
            <person name="Melchiorsen J."/>
            <person name="Gram L."/>
        </authorList>
    </citation>
    <scope>NUCLEOTIDE SEQUENCE</scope>
    <source>
        <strain evidence="1">S2052</strain>
    </source>
</reference>
<evidence type="ECO:0000313" key="1">
    <source>
        <dbReference type="EMBL" id="KJY72792.1"/>
    </source>
</evidence>
<organism evidence="1">
    <name type="scientific">Vibrio coralliilyticus</name>
    <dbReference type="NCBI Taxonomy" id="190893"/>
    <lineage>
        <taxon>Bacteria</taxon>
        <taxon>Pseudomonadati</taxon>
        <taxon>Pseudomonadota</taxon>
        <taxon>Gammaproteobacteria</taxon>
        <taxon>Vibrionales</taxon>
        <taxon>Vibrionaceae</taxon>
        <taxon>Vibrio</taxon>
    </lineage>
</organism>
<dbReference type="SUPFAM" id="SSF46955">
    <property type="entry name" value="Putative DNA-binding domain"/>
    <property type="match status" value="1"/>
</dbReference>
<protein>
    <submittedName>
        <fullName evidence="1">MerR family transcriptional regulator</fullName>
    </submittedName>
</protein>